<organism evidence="2 3">
    <name type="scientific">Algisphaera agarilytica</name>
    <dbReference type="NCBI Taxonomy" id="1385975"/>
    <lineage>
        <taxon>Bacteria</taxon>
        <taxon>Pseudomonadati</taxon>
        <taxon>Planctomycetota</taxon>
        <taxon>Phycisphaerae</taxon>
        <taxon>Phycisphaerales</taxon>
        <taxon>Phycisphaeraceae</taxon>
        <taxon>Algisphaera</taxon>
    </lineage>
</organism>
<dbReference type="RefSeq" id="WP_184678897.1">
    <property type="nucleotide sequence ID" value="NZ_JACHGY010000001.1"/>
</dbReference>
<dbReference type="GO" id="GO:0051301">
    <property type="term" value="P:cell division"/>
    <property type="evidence" value="ECO:0007669"/>
    <property type="project" value="UniProtKB-KW"/>
</dbReference>
<protein>
    <submittedName>
        <fullName evidence="2">Cell division septum initiation protein DivIVA</fullName>
    </submittedName>
</protein>
<accession>A0A7X0LMA1</accession>
<keyword evidence="2" id="KW-0131">Cell cycle</keyword>
<keyword evidence="3" id="KW-1185">Reference proteome</keyword>
<keyword evidence="1" id="KW-0175">Coiled coil</keyword>
<dbReference type="EMBL" id="JACHGY010000001">
    <property type="protein sequence ID" value="MBB6431431.1"/>
    <property type="molecule type" value="Genomic_DNA"/>
</dbReference>
<evidence type="ECO:0000313" key="2">
    <source>
        <dbReference type="EMBL" id="MBB6431431.1"/>
    </source>
</evidence>
<proteinExistence type="predicted"/>
<sequence length="62" mass="6976">MPRTADQILADLKALERENDRLEQRIALAKQSLKAAEARQEESGQMILPFLQRAESQLRAAG</sequence>
<comment type="caution">
    <text evidence="2">The sequence shown here is derived from an EMBL/GenBank/DDBJ whole genome shotgun (WGS) entry which is preliminary data.</text>
</comment>
<name>A0A7X0LMA1_9BACT</name>
<reference evidence="2 3" key="1">
    <citation type="submission" date="2020-08" db="EMBL/GenBank/DDBJ databases">
        <title>Genomic Encyclopedia of Type Strains, Phase IV (KMG-IV): sequencing the most valuable type-strain genomes for metagenomic binning, comparative biology and taxonomic classification.</title>
        <authorList>
            <person name="Goeker M."/>
        </authorList>
    </citation>
    <scope>NUCLEOTIDE SEQUENCE [LARGE SCALE GENOMIC DNA]</scope>
    <source>
        <strain evidence="2 3">DSM 103725</strain>
    </source>
</reference>
<evidence type="ECO:0000256" key="1">
    <source>
        <dbReference type="SAM" id="Coils"/>
    </source>
</evidence>
<feature type="coiled-coil region" evidence="1">
    <location>
        <begin position="5"/>
        <end position="39"/>
    </location>
</feature>
<gene>
    <name evidence="2" type="ORF">HNQ40_003237</name>
</gene>
<evidence type="ECO:0000313" key="3">
    <source>
        <dbReference type="Proteomes" id="UP000541810"/>
    </source>
</evidence>
<keyword evidence="2" id="KW-0132">Cell division</keyword>
<dbReference type="AlphaFoldDB" id="A0A7X0LMA1"/>
<dbReference type="Proteomes" id="UP000541810">
    <property type="component" value="Unassembled WGS sequence"/>
</dbReference>